<dbReference type="AlphaFoldDB" id="A0A251R7S2"/>
<dbReference type="Proteomes" id="UP000006882">
    <property type="component" value="Chromosome G1"/>
</dbReference>
<proteinExistence type="predicted"/>
<evidence type="ECO:0000313" key="2">
    <source>
        <dbReference type="Proteomes" id="UP000006882"/>
    </source>
</evidence>
<name>A0A251R7S2_PRUPE</name>
<reference evidence="1 2" key="1">
    <citation type="journal article" date="2013" name="Nat. Genet.">
        <title>The high-quality draft genome of peach (Prunus persica) identifies unique patterns of genetic diversity, domestication and genome evolution.</title>
        <authorList>
            <consortium name="International Peach Genome Initiative"/>
            <person name="Verde I."/>
            <person name="Abbott A.G."/>
            <person name="Scalabrin S."/>
            <person name="Jung S."/>
            <person name="Shu S."/>
            <person name="Marroni F."/>
            <person name="Zhebentyayeva T."/>
            <person name="Dettori M.T."/>
            <person name="Grimwood J."/>
            <person name="Cattonaro F."/>
            <person name="Zuccolo A."/>
            <person name="Rossini L."/>
            <person name="Jenkins J."/>
            <person name="Vendramin E."/>
            <person name="Meisel L.A."/>
            <person name="Decroocq V."/>
            <person name="Sosinski B."/>
            <person name="Prochnik S."/>
            <person name="Mitros T."/>
            <person name="Policriti A."/>
            <person name="Cipriani G."/>
            <person name="Dondini L."/>
            <person name="Ficklin S."/>
            <person name="Goodstein D.M."/>
            <person name="Xuan P."/>
            <person name="Del Fabbro C."/>
            <person name="Aramini V."/>
            <person name="Copetti D."/>
            <person name="Gonzalez S."/>
            <person name="Horner D.S."/>
            <person name="Falchi R."/>
            <person name="Lucas S."/>
            <person name="Mica E."/>
            <person name="Maldonado J."/>
            <person name="Lazzari B."/>
            <person name="Bielenberg D."/>
            <person name="Pirona R."/>
            <person name="Miculan M."/>
            <person name="Barakat A."/>
            <person name="Testolin R."/>
            <person name="Stella A."/>
            <person name="Tartarini S."/>
            <person name="Tonutti P."/>
            <person name="Arus P."/>
            <person name="Orellana A."/>
            <person name="Wells C."/>
            <person name="Main D."/>
            <person name="Vizzotto G."/>
            <person name="Silva H."/>
            <person name="Salamini F."/>
            <person name="Schmutz J."/>
            <person name="Morgante M."/>
            <person name="Rokhsar D.S."/>
        </authorList>
    </citation>
    <scope>NUCLEOTIDE SEQUENCE [LARGE SCALE GENOMIC DNA]</scope>
    <source>
        <strain evidence="2">cv. Nemared</strain>
    </source>
</reference>
<dbReference type="Gramene" id="ONI31135">
    <property type="protein sequence ID" value="ONI31135"/>
    <property type="gene ID" value="PRUPE_1G295000"/>
</dbReference>
<accession>A0A251R7S2</accession>
<organism evidence="1 2">
    <name type="scientific">Prunus persica</name>
    <name type="common">Peach</name>
    <name type="synonym">Amygdalus persica</name>
    <dbReference type="NCBI Taxonomy" id="3760"/>
    <lineage>
        <taxon>Eukaryota</taxon>
        <taxon>Viridiplantae</taxon>
        <taxon>Streptophyta</taxon>
        <taxon>Embryophyta</taxon>
        <taxon>Tracheophyta</taxon>
        <taxon>Spermatophyta</taxon>
        <taxon>Magnoliopsida</taxon>
        <taxon>eudicotyledons</taxon>
        <taxon>Gunneridae</taxon>
        <taxon>Pentapetalae</taxon>
        <taxon>rosids</taxon>
        <taxon>fabids</taxon>
        <taxon>Rosales</taxon>
        <taxon>Rosaceae</taxon>
        <taxon>Amygdaloideae</taxon>
        <taxon>Amygdaleae</taxon>
        <taxon>Prunus</taxon>
    </lineage>
</organism>
<keyword evidence="2" id="KW-1185">Reference proteome</keyword>
<evidence type="ECO:0000313" key="1">
    <source>
        <dbReference type="EMBL" id="ONI31135.1"/>
    </source>
</evidence>
<sequence>MVYRCCLQEKMCRTNSALFLLISQTMPAIPIDVVSAYMVGYAAGGISYQNQNQNQNQTCIPGPSVRMPGPCPPTHDQN</sequence>
<dbReference type="EMBL" id="CM007651">
    <property type="protein sequence ID" value="ONI31135.1"/>
    <property type="molecule type" value="Genomic_DNA"/>
</dbReference>
<gene>
    <name evidence="1" type="ORF">PRUPE_1G295000</name>
</gene>
<protein>
    <submittedName>
        <fullName evidence="1">Uncharacterized protein</fullName>
    </submittedName>
</protein>